<sequence length="221" mass="25834">MRTGRQKRVNRPLQQPPAACINAPHLQLSQRSHVPVAYRTGMYCKFTKLDKLCLSSVVIKANINKTKVLTKFHDITSREFTRFLYTHIIKTFHDDWAKIVTSRENALTPTPASHVFQPTCFSYFELLTYFELDQSIIRTNLLTKFHEDRTRNVASRVFSNQMWTTDDGQRPITKAHLRNQNTHLPGWHRRPYAKQAKRQFKTSNACSTITLVHSSDRLYLK</sequence>
<dbReference type="Proteomes" id="UP000828390">
    <property type="component" value="Unassembled WGS sequence"/>
</dbReference>
<reference evidence="1" key="2">
    <citation type="submission" date="2020-11" db="EMBL/GenBank/DDBJ databases">
        <authorList>
            <person name="McCartney M.A."/>
            <person name="Auch B."/>
            <person name="Kono T."/>
            <person name="Mallez S."/>
            <person name="Becker A."/>
            <person name="Gohl D.M."/>
            <person name="Silverstein K.A.T."/>
            <person name="Koren S."/>
            <person name="Bechman K.B."/>
            <person name="Herman A."/>
            <person name="Abrahante J.E."/>
            <person name="Garbe J."/>
        </authorList>
    </citation>
    <scope>NUCLEOTIDE SEQUENCE</scope>
    <source>
        <strain evidence="1">Duluth1</strain>
        <tissue evidence="1">Whole animal</tissue>
    </source>
</reference>
<evidence type="ECO:0000313" key="2">
    <source>
        <dbReference type="Proteomes" id="UP000828390"/>
    </source>
</evidence>
<dbReference type="EMBL" id="JAIWYP010000007">
    <property type="protein sequence ID" value="KAH3800686.1"/>
    <property type="molecule type" value="Genomic_DNA"/>
</dbReference>
<reference evidence="1" key="1">
    <citation type="journal article" date="2019" name="bioRxiv">
        <title>The Genome of the Zebra Mussel, Dreissena polymorpha: A Resource for Invasive Species Research.</title>
        <authorList>
            <person name="McCartney M.A."/>
            <person name="Auch B."/>
            <person name="Kono T."/>
            <person name="Mallez S."/>
            <person name="Zhang Y."/>
            <person name="Obille A."/>
            <person name="Becker A."/>
            <person name="Abrahante J.E."/>
            <person name="Garbe J."/>
            <person name="Badalamenti J.P."/>
            <person name="Herman A."/>
            <person name="Mangelson H."/>
            <person name="Liachko I."/>
            <person name="Sullivan S."/>
            <person name="Sone E.D."/>
            <person name="Koren S."/>
            <person name="Silverstein K.A.T."/>
            <person name="Beckman K.B."/>
            <person name="Gohl D.M."/>
        </authorList>
    </citation>
    <scope>NUCLEOTIDE SEQUENCE</scope>
    <source>
        <strain evidence="1">Duluth1</strain>
        <tissue evidence="1">Whole animal</tissue>
    </source>
</reference>
<gene>
    <name evidence="1" type="ORF">DPMN_154325</name>
</gene>
<dbReference type="AlphaFoldDB" id="A0A9D4FME0"/>
<proteinExistence type="predicted"/>
<evidence type="ECO:0000313" key="1">
    <source>
        <dbReference type="EMBL" id="KAH3800686.1"/>
    </source>
</evidence>
<name>A0A9D4FME0_DREPO</name>
<keyword evidence="2" id="KW-1185">Reference proteome</keyword>
<organism evidence="1 2">
    <name type="scientific">Dreissena polymorpha</name>
    <name type="common">Zebra mussel</name>
    <name type="synonym">Mytilus polymorpha</name>
    <dbReference type="NCBI Taxonomy" id="45954"/>
    <lineage>
        <taxon>Eukaryota</taxon>
        <taxon>Metazoa</taxon>
        <taxon>Spiralia</taxon>
        <taxon>Lophotrochozoa</taxon>
        <taxon>Mollusca</taxon>
        <taxon>Bivalvia</taxon>
        <taxon>Autobranchia</taxon>
        <taxon>Heteroconchia</taxon>
        <taxon>Euheterodonta</taxon>
        <taxon>Imparidentia</taxon>
        <taxon>Neoheterodontei</taxon>
        <taxon>Myida</taxon>
        <taxon>Dreissenoidea</taxon>
        <taxon>Dreissenidae</taxon>
        <taxon>Dreissena</taxon>
    </lineage>
</organism>
<comment type="caution">
    <text evidence="1">The sequence shown here is derived from an EMBL/GenBank/DDBJ whole genome shotgun (WGS) entry which is preliminary data.</text>
</comment>
<protein>
    <submittedName>
        <fullName evidence="1">Uncharacterized protein</fullName>
    </submittedName>
</protein>
<accession>A0A9D4FME0</accession>